<gene>
    <name evidence="2" type="ORF">KDA_28130</name>
</gene>
<keyword evidence="3" id="KW-1185">Reference proteome</keyword>
<dbReference type="Proteomes" id="UP000287171">
    <property type="component" value="Unassembled WGS sequence"/>
</dbReference>
<accession>A0A402B7N0</accession>
<evidence type="ECO:0000313" key="3">
    <source>
        <dbReference type="Proteomes" id="UP000287171"/>
    </source>
</evidence>
<feature type="region of interest" description="Disordered" evidence="1">
    <location>
        <begin position="1"/>
        <end position="62"/>
    </location>
</feature>
<protein>
    <submittedName>
        <fullName evidence="2">Uncharacterized protein</fullName>
    </submittedName>
</protein>
<feature type="compositionally biased region" description="Low complexity" evidence="1">
    <location>
        <begin position="43"/>
        <end position="62"/>
    </location>
</feature>
<proteinExistence type="predicted"/>
<dbReference type="EMBL" id="BIFT01000001">
    <property type="protein sequence ID" value="GCE27329.1"/>
    <property type="molecule type" value="Genomic_DNA"/>
</dbReference>
<dbReference type="AlphaFoldDB" id="A0A402B7N0"/>
<evidence type="ECO:0000256" key="1">
    <source>
        <dbReference type="SAM" id="MobiDB-lite"/>
    </source>
</evidence>
<comment type="caution">
    <text evidence="2">The sequence shown here is derived from an EMBL/GenBank/DDBJ whole genome shotgun (WGS) entry which is preliminary data.</text>
</comment>
<reference evidence="3" key="1">
    <citation type="submission" date="2018-12" db="EMBL/GenBank/DDBJ databases">
        <title>Tengunoibacter tsumagoiensis gen. nov., sp. nov., Dictyobacter kobayashii sp. nov., D. alpinus sp. nov., and D. joshuensis sp. nov. and description of Dictyobacteraceae fam. nov. within the order Ktedonobacterales isolated from Tengu-no-mugimeshi.</title>
        <authorList>
            <person name="Wang C.M."/>
            <person name="Zheng Y."/>
            <person name="Sakai Y."/>
            <person name="Toyoda A."/>
            <person name="Minakuchi Y."/>
            <person name="Abe K."/>
            <person name="Yokota A."/>
            <person name="Yabe S."/>
        </authorList>
    </citation>
    <scope>NUCLEOTIDE SEQUENCE [LARGE SCALE GENOMIC DNA]</scope>
    <source>
        <strain evidence="3">Uno16</strain>
    </source>
</reference>
<sequence length="62" mass="6169">MATYLWAAASGGGWEEGERGDTPSDPGKGLAAPCNPAFHAVVGGESSPASPWGWSGSNLAPP</sequence>
<evidence type="ECO:0000313" key="2">
    <source>
        <dbReference type="EMBL" id="GCE27329.1"/>
    </source>
</evidence>
<organism evidence="2 3">
    <name type="scientific">Dictyobacter alpinus</name>
    <dbReference type="NCBI Taxonomy" id="2014873"/>
    <lineage>
        <taxon>Bacteria</taxon>
        <taxon>Bacillati</taxon>
        <taxon>Chloroflexota</taxon>
        <taxon>Ktedonobacteria</taxon>
        <taxon>Ktedonobacterales</taxon>
        <taxon>Dictyobacteraceae</taxon>
        <taxon>Dictyobacter</taxon>
    </lineage>
</organism>
<name>A0A402B7N0_9CHLR</name>